<dbReference type="GO" id="GO:0016491">
    <property type="term" value="F:oxidoreductase activity"/>
    <property type="evidence" value="ECO:0007669"/>
    <property type="project" value="InterPro"/>
</dbReference>
<dbReference type="Pfam" id="PF07992">
    <property type="entry name" value="Pyr_redox_2"/>
    <property type="match status" value="1"/>
</dbReference>
<protein>
    <recommendedName>
        <fullName evidence="1">FAD/NAD(P)-binding domain-containing protein</fullName>
    </recommendedName>
</protein>
<evidence type="ECO:0000259" key="1">
    <source>
        <dbReference type="Pfam" id="PF07992"/>
    </source>
</evidence>
<accession>A0A645J2S9</accession>
<dbReference type="InterPro" id="IPR036188">
    <property type="entry name" value="FAD/NAD-bd_sf"/>
</dbReference>
<name>A0A645J2S9_9ZZZZ</name>
<organism evidence="2">
    <name type="scientific">bioreactor metagenome</name>
    <dbReference type="NCBI Taxonomy" id="1076179"/>
    <lineage>
        <taxon>unclassified sequences</taxon>
        <taxon>metagenomes</taxon>
        <taxon>ecological metagenomes</taxon>
    </lineage>
</organism>
<dbReference type="SUPFAM" id="SSF51905">
    <property type="entry name" value="FAD/NAD(P)-binding domain"/>
    <property type="match status" value="1"/>
</dbReference>
<dbReference type="EMBL" id="VSSQ01129615">
    <property type="protein sequence ID" value="MPN57717.1"/>
    <property type="molecule type" value="Genomic_DNA"/>
</dbReference>
<sequence>MIPWSWLALIFAAIGTASAADFAATMGVIINNNDIEVDENYMTNIEGRFAAGDCIGGLMQVSKSVADGARASTGVVKYLKAQK</sequence>
<comment type="caution">
    <text evidence="2">The sequence shown here is derived from an EMBL/GenBank/DDBJ whole genome shotgun (WGS) entry which is preliminary data.</text>
</comment>
<evidence type="ECO:0000313" key="2">
    <source>
        <dbReference type="EMBL" id="MPN57717.1"/>
    </source>
</evidence>
<proteinExistence type="predicted"/>
<dbReference type="AlphaFoldDB" id="A0A645J2S9"/>
<reference evidence="2" key="1">
    <citation type="submission" date="2019-08" db="EMBL/GenBank/DDBJ databases">
        <authorList>
            <person name="Kucharzyk K."/>
            <person name="Murdoch R.W."/>
            <person name="Higgins S."/>
            <person name="Loffler F."/>
        </authorList>
    </citation>
    <scope>NUCLEOTIDE SEQUENCE</scope>
</reference>
<gene>
    <name evidence="2" type="ORF">SDC9_205411</name>
</gene>
<feature type="domain" description="FAD/NAD(P)-binding" evidence="1">
    <location>
        <begin position="9"/>
        <end position="68"/>
    </location>
</feature>
<dbReference type="InterPro" id="IPR023753">
    <property type="entry name" value="FAD/NAD-binding_dom"/>
</dbReference>
<dbReference type="Gene3D" id="3.50.50.60">
    <property type="entry name" value="FAD/NAD(P)-binding domain"/>
    <property type="match status" value="1"/>
</dbReference>